<evidence type="ECO:0000256" key="4">
    <source>
        <dbReference type="ARBA" id="ARBA00022989"/>
    </source>
</evidence>
<evidence type="ECO:0000313" key="9">
    <source>
        <dbReference type="Proteomes" id="UP000198666"/>
    </source>
</evidence>
<dbReference type="Pfam" id="PF09335">
    <property type="entry name" value="VTT_dom"/>
    <property type="match status" value="1"/>
</dbReference>
<keyword evidence="3 6" id="KW-0812">Transmembrane</keyword>
<evidence type="ECO:0000259" key="7">
    <source>
        <dbReference type="Pfam" id="PF09335"/>
    </source>
</evidence>
<dbReference type="STRING" id="361279.SAMN05421663_10482"/>
<dbReference type="AlphaFoldDB" id="A0A1G6PD30"/>
<feature type="transmembrane region" description="Helical" evidence="6">
    <location>
        <begin position="66"/>
        <end position="88"/>
    </location>
</feature>
<dbReference type="InterPro" id="IPR032816">
    <property type="entry name" value="VTT_dom"/>
</dbReference>
<evidence type="ECO:0000256" key="3">
    <source>
        <dbReference type="ARBA" id="ARBA00022692"/>
    </source>
</evidence>
<accession>A0A1G6PD30</accession>
<feature type="domain" description="VTT" evidence="7">
    <location>
        <begin position="52"/>
        <end position="169"/>
    </location>
</feature>
<proteinExistence type="inferred from homology"/>
<protein>
    <recommendedName>
        <fullName evidence="6">TVP38/TMEM64 family membrane protein</fullName>
    </recommendedName>
</protein>
<reference evidence="9" key="1">
    <citation type="submission" date="2016-10" db="EMBL/GenBank/DDBJ databases">
        <authorList>
            <person name="Varghese N."/>
            <person name="Submissions S."/>
        </authorList>
    </citation>
    <scope>NUCLEOTIDE SEQUENCE [LARGE SCALE GENOMIC DNA]</scope>
    <source>
        <strain evidence="9">DSM 21620</strain>
    </source>
</reference>
<dbReference type="Proteomes" id="UP000198666">
    <property type="component" value="Unassembled WGS sequence"/>
</dbReference>
<name>A0A1G6PD30_9BACI</name>
<dbReference type="PANTHER" id="PTHR12677">
    <property type="entry name" value="GOLGI APPARATUS MEMBRANE PROTEIN TVP38-RELATED"/>
    <property type="match status" value="1"/>
</dbReference>
<evidence type="ECO:0000256" key="2">
    <source>
        <dbReference type="ARBA" id="ARBA00022475"/>
    </source>
</evidence>
<dbReference type="OrthoDB" id="1651121at2"/>
<feature type="transmembrane region" description="Helical" evidence="6">
    <location>
        <begin position="121"/>
        <end position="142"/>
    </location>
</feature>
<evidence type="ECO:0000256" key="1">
    <source>
        <dbReference type="ARBA" id="ARBA00004651"/>
    </source>
</evidence>
<dbReference type="EMBL" id="FMZB01000004">
    <property type="protein sequence ID" value="SDC77891.1"/>
    <property type="molecule type" value="Genomic_DNA"/>
</dbReference>
<keyword evidence="9" id="KW-1185">Reference proteome</keyword>
<feature type="transmembrane region" description="Helical" evidence="6">
    <location>
        <begin position="149"/>
        <end position="167"/>
    </location>
</feature>
<dbReference type="RefSeq" id="WP_093726887.1">
    <property type="nucleotide sequence ID" value="NZ_FMZB01000004.1"/>
</dbReference>
<evidence type="ECO:0000256" key="6">
    <source>
        <dbReference type="RuleBase" id="RU366058"/>
    </source>
</evidence>
<feature type="transmembrane region" description="Helical" evidence="6">
    <location>
        <begin position="179"/>
        <end position="198"/>
    </location>
</feature>
<comment type="subcellular location">
    <subcellularLocation>
        <location evidence="1 6">Cell membrane</location>
        <topology evidence="1 6">Multi-pass membrane protein</topology>
    </subcellularLocation>
</comment>
<keyword evidence="5 6" id="KW-0472">Membrane</keyword>
<comment type="similarity">
    <text evidence="6">Belongs to the TVP38/TMEM64 family.</text>
</comment>
<dbReference type="PANTHER" id="PTHR12677:SF55">
    <property type="entry name" value="UNDECAPRENYL PHOSPHATE TRANSPORTER SAOUHSC_00901-RELATED"/>
    <property type="match status" value="1"/>
</dbReference>
<keyword evidence="4 6" id="KW-1133">Transmembrane helix</keyword>
<organism evidence="8 9">
    <name type="scientific">Terribacillus halophilus</name>
    <dbReference type="NCBI Taxonomy" id="361279"/>
    <lineage>
        <taxon>Bacteria</taxon>
        <taxon>Bacillati</taxon>
        <taxon>Bacillota</taxon>
        <taxon>Bacilli</taxon>
        <taxon>Bacillales</taxon>
        <taxon>Bacillaceae</taxon>
        <taxon>Terribacillus</taxon>
    </lineage>
</organism>
<sequence>MVLGFGWNDLLEMFRNGTWDDYVKSLLDRYENLGPIPGILLPYLEAFLPFLPLVVFVLTNTVAYGLLWGFLYSWVGTSLGAITVFWLIRRYRHTRMINWLRHNKQVKRITEWLDRHGFGPLFILLCFPFSPSAIINVVAGLSKISLQQFALAVFLGKALMIFSIAFVGDSLTSFAENPIKTVIVAVAIILFWMIGKYVEGRLKKKNGKMEQSDKD</sequence>
<feature type="transmembrane region" description="Helical" evidence="6">
    <location>
        <begin position="39"/>
        <end position="59"/>
    </location>
</feature>
<dbReference type="InterPro" id="IPR015414">
    <property type="entry name" value="TMEM64"/>
</dbReference>
<evidence type="ECO:0000256" key="5">
    <source>
        <dbReference type="ARBA" id="ARBA00023136"/>
    </source>
</evidence>
<keyword evidence="2 6" id="KW-1003">Cell membrane</keyword>
<gene>
    <name evidence="8" type="ORF">SAMN05421663_10482</name>
</gene>
<dbReference type="GO" id="GO:0005886">
    <property type="term" value="C:plasma membrane"/>
    <property type="evidence" value="ECO:0007669"/>
    <property type="project" value="UniProtKB-SubCell"/>
</dbReference>
<evidence type="ECO:0000313" key="8">
    <source>
        <dbReference type="EMBL" id="SDC77891.1"/>
    </source>
</evidence>